<dbReference type="AlphaFoldDB" id="A0A4P6XQG9"/>
<keyword evidence="2" id="KW-1185">Reference proteome</keyword>
<proteinExistence type="predicted"/>
<evidence type="ECO:0000313" key="2">
    <source>
        <dbReference type="Proteomes" id="UP000292447"/>
    </source>
</evidence>
<organism evidence="1 2">
    <name type="scientific">Metschnikowia aff. pulcherrima</name>
    <dbReference type="NCBI Taxonomy" id="2163413"/>
    <lineage>
        <taxon>Eukaryota</taxon>
        <taxon>Fungi</taxon>
        <taxon>Dikarya</taxon>
        <taxon>Ascomycota</taxon>
        <taxon>Saccharomycotina</taxon>
        <taxon>Pichiomycetes</taxon>
        <taxon>Metschnikowiaceae</taxon>
        <taxon>Metschnikowia</taxon>
    </lineage>
</organism>
<accession>A0A4P6XQG9</accession>
<name>A0A4P6XQG9_9ASCO</name>
<gene>
    <name evidence="1" type="ORF">METSCH_C00740</name>
</gene>
<reference evidence="2" key="1">
    <citation type="submission" date="2019-03" db="EMBL/GenBank/DDBJ databases">
        <title>Snf2 controls pulcherriminic acid biosynthesis and connects pigmentation and antifungal activity of the yeast Metschnikowia pulcherrima.</title>
        <authorList>
            <person name="Gore-Lloyd D."/>
            <person name="Sumann I."/>
            <person name="Brachmann A.O."/>
            <person name="Schneeberger K."/>
            <person name="Ortiz-Merino R.A."/>
            <person name="Moreno-Beltran M."/>
            <person name="Schlaefli M."/>
            <person name="Kirner P."/>
            <person name="Santos Kron A."/>
            <person name="Wolfe K.H."/>
            <person name="Piel J."/>
            <person name="Ahrens C.H."/>
            <person name="Henk D."/>
            <person name="Freimoser F.M."/>
        </authorList>
    </citation>
    <scope>NUCLEOTIDE SEQUENCE [LARGE SCALE GENOMIC DNA]</scope>
    <source>
        <strain evidence="2">APC 1.2</strain>
    </source>
</reference>
<sequence length="171" mass="18911">MMCTHKHVAGVNDIQAVRRVCRNFCAPQLASRHAAPGGDLGRGSFRTTLQREPRSTKLASNSVMDHLWLMHRKANFQVIIISIRANRAVISHPRMFAKARASFSFPVWACICHKQCGAMHHAIAPICQSLVSARQKKNGAHKNVLLTQDIQKAGEAQSNVKCANTKGHARN</sequence>
<evidence type="ECO:0000313" key="1">
    <source>
        <dbReference type="EMBL" id="QBM88111.1"/>
    </source>
</evidence>
<dbReference type="Proteomes" id="UP000292447">
    <property type="component" value="Chromosome III"/>
</dbReference>
<dbReference type="EMBL" id="CP034458">
    <property type="protein sequence ID" value="QBM88111.1"/>
    <property type="molecule type" value="Genomic_DNA"/>
</dbReference>
<protein>
    <submittedName>
        <fullName evidence="1">Uncharacterized protein</fullName>
    </submittedName>
</protein>